<dbReference type="EMBL" id="UXSR01005799">
    <property type="protein sequence ID" value="VDD83672.1"/>
    <property type="molecule type" value="Genomic_DNA"/>
</dbReference>
<dbReference type="Proteomes" id="UP000267029">
    <property type="component" value="Unassembled WGS sequence"/>
</dbReference>
<sequence length="127" mass="13978">MGDNAISQLLKALLYLIENPNSKSANNSFGYLENRDLLTKKTMRLLAGLPVNGQQFAPNQAWCEWAEANGCLPVSVNEHNNAADVVVSTTEVDDVDCLVGFRLNPNLELFACVYESTTTAEEEQIVQ</sequence>
<reference evidence="3" key="1">
    <citation type="submission" date="2017-02" db="UniProtKB">
        <authorList>
            <consortium name="WormBaseParasite"/>
        </authorList>
    </citation>
    <scope>IDENTIFICATION</scope>
</reference>
<evidence type="ECO:0000313" key="3">
    <source>
        <dbReference type="WBParaSite" id="MCOS_0000967401-mRNA-1"/>
    </source>
</evidence>
<dbReference type="OrthoDB" id="10513324at2759"/>
<dbReference type="AlphaFoldDB" id="A0A0R3UPA5"/>
<protein>
    <submittedName>
        <fullName evidence="3">Restriction endonuclease subunit M</fullName>
    </submittedName>
</protein>
<proteinExistence type="predicted"/>
<name>A0A0R3UPA5_MESCO</name>
<keyword evidence="2" id="KW-1185">Reference proteome</keyword>
<evidence type="ECO:0000313" key="2">
    <source>
        <dbReference type="Proteomes" id="UP000267029"/>
    </source>
</evidence>
<organism evidence="3">
    <name type="scientific">Mesocestoides corti</name>
    <name type="common">Flatworm</name>
    <dbReference type="NCBI Taxonomy" id="53468"/>
    <lineage>
        <taxon>Eukaryota</taxon>
        <taxon>Metazoa</taxon>
        <taxon>Spiralia</taxon>
        <taxon>Lophotrochozoa</taxon>
        <taxon>Platyhelminthes</taxon>
        <taxon>Cestoda</taxon>
        <taxon>Eucestoda</taxon>
        <taxon>Cyclophyllidea</taxon>
        <taxon>Mesocestoididae</taxon>
        <taxon>Mesocestoides</taxon>
    </lineage>
</organism>
<gene>
    <name evidence="1" type="ORF">MCOS_LOCUS9675</name>
</gene>
<reference evidence="1 2" key="2">
    <citation type="submission" date="2018-10" db="EMBL/GenBank/DDBJ databases">
        <authorList>
            <consortium name="Pathogen Informatics"/>
        </authorList>
    </citation>
    <scope>NUCLEOTIDE SEQUENCE [LARGE SCALE GENOMIC DNA]</scope>
</reference>
<evidence type="ECO:0000313" key="1">
    <source>
        <dbReference type="EMBL" id="VDD83672.1"/>
    </source>
</evidence>
<accession>A0A0R3UPA5</accession>
<dbReference type="WBParaSite" id="MCOS_0000967401-mRNA-1">
    <property type="protein sequence ID" value="MCOS_0000967401-mRNA-1"/>
    <property type="gene ID" value="MCOS_0000967401"/>
</dbReference>